<protein>
    <submittedName>
        <fullName evidence="2">Uncharacterized protein</fullName>
    </submittedName>
</protein>
<dbReference type="Proteomes" id="UP000660729">
    <property type="component" value="Unassembled WGS sequence"/>
</dbReference>
<comment type="caution">
    <text evidence="2">The sequence shown here is derived from an EMBL/GenBank/DDBJ whole genome shotgun (WGS) entry which is preliminary data.</text>
</comment>
<accession>A0A8H6VJN4</accession>
<name>A0A8H6VJN4_9PEZI</name>
<evidence type="ECO:0000313" key="2">
    <source>
        <dbReference type="EMBL" id="KAF7189215.1"/>
    </source>
</evidence>
<proteinExistence type="predicted"/>
<keyword evidence="3" id="KW-1185">Reference proteome</keyword>
<reference evidence="2" key="1">
    <citation type="submission" date="2020-04" db="EMBL/GenBank/DDBJ databases">
        <title>Draft genome resource of the tomato pathogen Pseudocercospora fuligena.</title>
        <authorList>
            <person name="Zaccaron A."/>
        </authorList>
    </citation>
    <scope>NUCLEOTIDE SEQUENCE</scope>
    <source>
        <strain evidence="2">PF001</strain>
    </source>
</reference>
<evidence type="ECO:0000313" key="3">
    <source>
        <dbReference type="Proteomes" id="UP000660729"/>
    </source>
</evidence>
<sequence>MGNGKVNWDSQETWQRVIAAIIATVVKVDASVSSIVYKILTQYQVDLKQTALYFGTTYDTLENRFRKIKKESEILKKEVSSGERAEISTPSRSTPKKSSPKKDALANVTNGRVSKSTPKKKSSIKQESFDDSTSFGNGGDFSFSNGSFSLGHGINGEDDDGLDLLV</sequence>
<feature type="region of interest" description="Disordered" evidence="1">
    <location>
        <begin position="79"/>
        <end position="134"/>
    </location>
</feature>
<organism evidence="2 3">
    <name type="scientific">Pseudocercospora fuligena</name>
    <dbReference type="NCBI Taxonomy" id="685502"/>
    <lineage>
        <taxon>Eukaryota</taxon>
        <taxon>Fungi</taxon>
        <taxon>Dikarya</taxon>
        <taxon>Ascomycota</taxon>
        <taxon>Pezizomycotina</taxon>
        <taxon>Dothideomycetes</taxon>
        <taxon>Dothideomycetidae</taxon>
        <taxon>Mycosphaerellales</taxon>
        <taxon>Mycosphaerellaceae</taxon>
        <taxon>Pseudocercospora</taxon>
    </lineage>
</organism>
<gene>
    <name evidence="2" type="ORF">HII31_09368</name>
</gene>
<dbReference type="EMBL" id="JABCIY010000193">
    <property type="protein sequence ID" value="KAF7189215.1"/>
    <property type="molecule type" value="Genomic_DNA"/>
</dbReference>
<evidence type="ECO:0000256" key="1">
    <source>
        <dbReference type="SAM" id="MobiDB-lite"/>
    </source>
</evidence>
<dbReference type="OrthoDB" id="4828117at2759"/>
<dbReference type="AlphaFoldDB" id="A0A8H6VJN4"/>